<comment type="caution">
    <text evidence="1">The sequence shown here is derived from an EMBL/GenBank/DDBJ whole genome shotgun (WGS) entry which is preliminary data.</text>
</comment>
<proteinExistence type="predicted"/>
<keyword evidence="2" id="KW-1185">Reference proteome</keyword>
<dbReference type="Proteomes" id="UP001595075">
    <property type="component" value="Unassembled WGS sequence"/>
</dbReference>
<protein>
    <recommendedName>
        <fullName evidence="3">Ycf15</fullName>
    </recommendedName>
</protein>
<gene>
    <name evidence="1" type="ORF">VTL71DRAFT_2191</name>
</gene>
<name>A0ABR4C868_9HELO</name>
<reference evidence="1 2" key="1">
    <citation type="journal article" date="2024" name="Commun. Biol.">
        <title>Comparative genomic analysis of thermophilic fungi reveals convergent evolutionary adaptations and gene losses.</title>
        <authorList>
            <person name="Steindorff A.S."/>
            <person name="Aguilar-Pontes M.V."/>
            <person name="Robinson A.J."/>
            <person name="Andreopoulos B."/>
            <person name="LaButti K."/>
            <person name="Kuo A."/>
            <person name="Mondo S."/>
            <person name="Riley R."/>
            <person name="Otillar R."/>
            <person name="Haridas S."/>
            <person name="Lipzen A."/>
            <person name="Grimwood J."/>
            <person name="Schmutz J."/>
            <person name="Clum A."/>
            <person name="Reid I.D."/>
            <person name="Moisan M.C."/>
            <person name="Butler G."/>
            <person name="Nguyen T.T.M."/>
            <person name="Dewar K."/>
            <person name="Conant G."/>
            <person name="Drula E."/>
            <person name="Henrissat B."/>
            <person name="Hansel C."/>
            <person name="Singer S."/>
            <person name="Hutchinson M.I."/>
            <person name="de Vries R.P."/>
            <person name="Natvig D.O."/>
            <person name="Powell A.J."/>
            <person name="Tsang A."/>
            <person name="Grigoriev I.V."/>
        </authorList>
    </citation>
    <scope>NUCLEOTIDE SEQUENCE [LARGE SCALE GENOMIC DNA]</scope>
    <source>
        <strain evidence="1 2">CBS 494.80</strain>
    </source>
</reference>
<organism evidence="1 2">
    <name type="scientific">Oculimacula yallundae</name>
    <dbReference type="NCBI Taxonomy" id="86028"/>
    <lineage>
        <taxon>Eukaryota</taxon>
        <taxon>Fungi</taxon>
        <taxon>Dikarya</taxon>
        <taxon>Ascomycota</taxon>
        <taxon>Pezizomycotina</taxon>
        <taxon>Leotiomycetes</taxon>
        <taxon>Helotiales</taxon>
        <taxon>Ploettnerulaceae</taxon>
        <taxon>Oculimacula</taxon>
    </lineage>
</organism>
<evidence type="ECO:0000313" key="2">
    <source>
        <dbReference type="Proteomes" id="UP001595075"/>
    </source>
</evidence>
<sequence>MLLDQSVIQNHAEDNTFAQGILARTGVWSLRITSPYIHPQRKQSHRPHLHPFIHSFRISKHPQIAM</sequence>
<accession>A0ABR4C868</accession>
<dbReference type="EMBL" id="JAZHXI010000011">
    <property type="protein sequence ID" value="KAL2066120.1"/>
    <property type="molecule type" value="Genomic_DNA"/>
</dbReference>
<evidence type="ECO:0008006" key="3">
    <source>
        <dbReference type="Google" id="ProtNLM"/>
    </source>
</evidence>
<evidence type="ECO:0000313" key="1">
    <source>
        <dbReference type="EMBL" id="KAL2066120.1"/>
    </source>
</evidence>